<name>A0A9D4P8W0_RHISA</name>
<keyword evidence="3" id="KW-1185">Reference proteome</keyword>
<feature type="region of interest" description="Disordered" evidence="1">
    <location>
        <begin position="82"/>
        <end position="103"/>
    </location>
</feature>
<evidence type="ECO:0000313" key="2">
    <source>
        <dbReference type="EMBL" id="KAH7932036.1"/>
    </source>
</evidence>
<dbReference type="EMBL" id="JABSTV010001777">
    <property type="protein sequence ID" value="KAH7932036.1"/>
    <property type="molecule type" value="Genomic_DNA"/>
</dbReference>
<dbReference type="AlphaFoldDB" id="A0A9D4P8W0"/>
<accession>A0A9D4P8W0</accession>
<evidence type="ECO:0008006" key="4">
    <source>
        <dbReference type="Google" id="ProtNLM"/>
    </source>
</evidence>
<reference evidence="2" key="1">
    <citation type="journal article" date="2020" name="Cell">
        <title>Large-Scale Comparative Analyses of Tick Genomes Elucidate Their Genetic Diversity and Vector Capacities.</title>
        <authorList>
            <consortium name="Tick Genome and Microbiome Consortium (TIGMIC)"/>
            <person name="Jia N."/>
            <person name="Wang J."/>
            <person name="Shi W."/>
            <person name="Du L."/>
            <person name="Sun Y."/>
            <person name="Zhan W."/>
            <person name="Jiang J.F."/>
            <person name="Wang Q."/>
            <person name="Zhang B."/>
            <person name="Ji P."/>
            <person name="Bell-Sakyi L."/>
            <person name="Cui X.M."/>
            <person name="Yuan T.T."/>
            <person name="Jiang B.G."/>
            <person name="Yang W.F."/>
            <person name="Lam T.T."/>
            <person name="Chang Q.C."/>
            <person name="Ding S.J."/>
            <person name="Wang X.J."/>
            <person name="Zhu J.G."/>
            <person name="Ruan X.D."/>
            <person name="Zhao L."/>
            <person name="Wei J.T."/>
            <person name="Ye R.Z."/>
            <person name="Que T.C."/>
            <person name="Du C.H."/>
            <person name="Zhou Y.H."/>
            <person name="Cheng J.X."/>
            <person name="Dai P.F."/>
            <person name="Guo W.B."/>
            <person name="Han X.H."/>
            <person name="Huang E.J."/>
            <person name="Li L.F."/>
            <person name="Wei W."/>
            <person name="Gao Y.C."/>
            <person name="Liu J.Z."/>
            <person name="Shao H.Z."/>
            <person name="Wang X."/>
            <person name="Wang C.C."/>
            <person name="Yang T.C."/>
            <person name="Huo Q.B."/>
            <person name="Li W."/>
            <person name="Chen H.Y."/>
            <person name="Chen S.E."/>
            <person name="Zhou L.G."/>
            <person name="Ni X.B."/>
            <person name="Tian J.H."/>
            <person name="Sheng Y."/>
            <person name="Liu T."/>
            <person name="Pan Y.S."/>
            <person name="Xia L.Y."/>
            <person name="Li J."/>
            <person name="Zhao F."/>
            <person name="Cao W.C."/>
        </authorList>
    </citation>
    <scope>NUCLEOTIDE SEQUENCE</scope>
    <source>
        <strain evidence="2">Rsan-2018</strain>
    </source>
</reference>
<comment type="caution">
    <text evidence="2">The sequence shown here is derived from an EMBL/GenBank/DDBJ whole genome shotgun (WGS) entry which is preliminary data.</text>
</comment>
<organism evidence="2 3">
    <name type="scientific">Rhipicephalus sanguineus</name>
    <name type="common">Brown dog tick</name>
    <name type="synonym">Ixodes sanguineus</name>
    <dbReference type="NCBI Taxonomy" id="34632"/>
    <lineage>
        <taxon>Eukaryota</taxon>
        <taxon>Metazoa</taxon>
        <taxon>Ecdysozoa</taxon>
        <taxon>Arthropoda</taxon>
        <taxon>Chelicerata</taxon>
        <taxon>Arachnida</taxon>
        <taxon>Acari</taxon>
        <taxon>Parasitiformes</taxon>
        <taxon>Ixodida</taxon>
        <taxon>Ixodoidea</taxon>
        <taxon>Ixodidae</taxon>
        <taxon>Rhipicephalinae</taxon>
        <taxon>Rhipicephalus</taxon>
        <taxon>Rhipicephalus</taxon>
    </lineage>
</organism>
<evidence type="ECO:0000313" key="3">
    <source>
        <dbReference type="Proteomes" id="UP000821837"/>
    </source>
</evidence>
<protein>
    <recommendedName>
        <fullName evidence="4">Tick transposon</fullName>
    </recommendedName>
</protein>
<dbReference type="Proteomes" id="UP000821837">
    <property type="component" value="Unassembled WGS sequence"/>
</dbReference>
<dbReference type="VEuPathDB" id="VectorBase:RSAN_058284"/>
<sequence length="597" mass="66586">MGMSIDTTGAQSVGSDHNSIWIELSSSYRPRPGVERKERHHALPEWAIDKLVETLENSVEQVDTDEYDVFEQWVVDNINSVTKTSNPATKTQKHRPQSMVGQRGLGGSVQAQASVPRTPSSTEAWEAQAIGLHFNPAKSACMVMASQEDPMQYTESRLMLQGNPIEWTSTYRYLGVTLSAAPHYTHHYESELKPRAMRKRAFLNSRALWAFNKFEVTRELWKSVAVPALTFANSVLCLSSGTRQSLEVRQREAGRAALGVHRGVPNEAVQGEVGWSSFEAREAVSKLAYERRLSQLPDGRWAREVFKYIHLKCINTKWVLRTKRLAERYEVAPCRLTEKPQRDRRTKVREAVQEAESASWRTMAAGKPALSFYSKAKQAIEKEPLYENSKGSGLLCEARCGMLRTRLLRATYTPNLDTTCPLCTLEEEKHRAHRATLPSIETTGLRHFICGRYATGTTAEIAGNGAGFPGVTRATAVGNGGGNEASIRNTGGVRTICRIEQVVCRESQDVRSLAQGTLPNCTLLIVPPIVVHNALPYTMELHLKVKFAHQAREASLQAAQAQGMHMKHLVTMLPAMTSRLVLSVDLKLRFHALVMKP</sequence>
<proteinExistence type="predicted"/>
<evidence type="ECO:0000256" key="1">
    <source>
        <dbReference type="SAM" id="MobiDB-lite"/>
    </source>
</evidence>
<dbReference type="VEuPathDB" id="VectorBase:RSAN_032819"/>
<reference evidence="2" key="2">
    <citation type="submission" date="2021-09" db="EMBL/GenBank/DDBJ databases">
        <authorList>
            <person name="Jia N."/>
            <person name="Wang J."/>
            <person name="Shi W."/>
            <person name="Du L."/>
            <person name="Sun Y."/>
            <person name="Zhan W."/>
            <person name="Jiang J."/>
            <person name="Wang Q."/>
            <person name="Zhang B."/>
            <person name="Ji P."/>
            <person name="Sakyi L.B."/>
            <person name="Cui X."/>
            <person name="Yuan T."/>
            <person name="Jiang B."/>
            <person name="Yang W."/>
            <person name="Lam T.T.-Y."/>
            <person name="Chang Q."/>
            <person name="Ding S."/>
            <person name="Wang X."/>
            <person name="Zhu J."/>
            <person name="Ruan X."/>
            <person name="Zhao L."/>
            <person name="Wei J."/>
            <person name="Que T."/>
            <person name="Du C."/>
            <person name="Cheng J."/>
            <person name="Dai P."/>
            <person name="Han X."/>
            <person name="Huang E."/>
            <person name="Gao Y."/>
            <person name="Liu J."/>
            <person name="Shao H."/>
            <person name="Ye R."/>
            <person name="Li L."/>
            <person name="Wei W."/>
            <person name="Wang X."/>
            <person name="Wang C."/>
            <person name="Huo Q."/>
            <person name="Li W."/>
            <person name="Guo W."/>
            <person name="Chen H."/>
            <person name="Chen S."/>
            <person name="Zhou L."/>
            <person name="Zhou L."/>
            <person name="Ni X."/>
            <person name="Tian J."/>
            <person name="Zhou Y."/>
            <person name="Sheng Y."/>
            <person name="Liu T."/>
            <person name="Pan Y."/>
            <person name="Xia L."/>
            <person name="Li J."/>
            <person name="Zhao F."/>
            <person name="Cao W."/>
        </authorList>
    </citation>
    <scope>NUCLEOTIDE SEQUENCE</scope>
    <source>
        <strain evidence="2">Rsan-2018</strain>
        <tissue evidence="2">Larvae</tissue>
    </source>
</reference>
<gene>
    <name evidence="2" type="ORF">HPB52_024979</name>
</gene>